<proteinExistence type="predicted"/>
<evidence type="ECO:0000313" key="9">
    <source>
        <dbReference type="EMBL" id="PTI50802.1"/>
    </source>
</evidence>
<evidence type="ECO:0000256" key="3">
    <source>
        <dbReference type="ARBA" id="ARBA00022525"/>
    </source>
</evidence>
<sequence>MSTSETPSESTSHSQSISASTSDSTSQSMSHSMSASSSESTNVSPMHPTSEAQHHDNNKPHSEVLPDTGEDDNQSKGLLSGLLSLIFGLAIFRKSRKDKKDRKEDNNN</sequence>
<dbReference type="InterPro" id="IPR019931">
    <property type="entry name" value="LPXTG_anchor"/>
</dbReference>
<feature type="domain" description="Gram-positive cocci surface proteins LPxTG" evidence="8">
    <location>
        <begin position="65"/>
        <end position="103"/>
    </location>
</feature>
<name>A0A2T4PZW0_STAWA</name>
<feature type="compositionally biased region" description="Basic and acidic residues" evidence="6">
    <location>
        <begin position="52"/>
        <end position="64"/>
    </location>
</feature>
<evidence type="ECO:0000256" key="7">
    <source>
        <dbReference type="SAM" id="Phobius"/>
    </source>
</evidence>
<evidence type="ECO:0000256" key="2">
    <source>
        <dbReference type="ARBA" id="ARBA00022512"/>
    </source>
</evidence>
<keyword evidence="4" id="KW-0732">Signal</keyword>
<evidence type="ECO:0000256" key="5">
    <source>
        <dbReference type="ARBA" id="ARBA00023088"/>
    </source>
</evidence>
<keyword evidence="7" id="KW-0472">Membrane</keyword>
<comment type="caution">
    <text evidence="9">The sequence shown here is derived from an EMBL/GenBank/DDBJ whole genome shotgun (WGS) entry which is preliminary data.</text>
</comment>
<evidence type="ECO:0000256" key="6">
    <source>
        <dbReference type="SAM" id="MobiDB-lite"/>
    </source>
</evidence>
<feature type="region of interest" description="Disordered" evidence="6">
    <location>
        <begin position="1"/>
        <end position="76"/>
    </location>
</feature>
<keyword evidence="2" id="KW-0134">Cell wall</keyword>
<feature type="transmembrane region" description="Helical" evidence="7">
    <location>
        <begin position="75"/>
        <end position="92"/>
    </location>
</feature>
<keyword evidence="7" id="KW-1133">Transmembrane helix</keyword>
<dbReference type="STRING" id="1194526.A284_00700"/>
<dbReference type="AlphaFoldDB" id="A0A2T4PZW0"/>
<comment type="subcellular location">
    <subcellularLocation>
        <location evidence="1">Secreted</location>
        <location evidence="1">Cell wall</location>
        <topology evidence="1">Peptidoglycan-anchor</topology>
    </subcellularLocation>
</comment>
<dbReference type="EMBL" id="PZEV01000022">
    <property type="protein sequence ID" value="PTI50802.1"/>
    <property type="molecule type" value="Genomic_DNA"/>
</dbReference>
<evidence type="ECO:0000259" key="8">
    <source>
        <dbReference type="PROSITE" id="PS50847"/>
    </source>
</evidence>
<keyword evidence="5" id="KW-0572">Peptidoglycan-anchor</keyword>
<keyword evidence="3" id="KW-0964">Secreted</keyword>
<accession>A0A2T4PZW0</accession>
<reference evidence="9 10" key="1">
    <citation type="journal article" date="2016" name="Front. Microbiol.">
        <title>Comprehensive Phylogenetic Analysis of Bovine Non-aureus Staphylococci Species Based on Whole-Genome Sequencing.</title>
        <authorList>
            <person name="Naushad S."/>
            <person name="Barkema H.W."/>
            <person name="Luby C."/>
            <person name="Condas L.A."/>
            <person name="Nobrega D.B."/>
            <person name="Carson D.A."/>
            <person name="De Buck J."/>
        </authorList>
    </citation>
    <scope>NUCLEOTIDE SEQUENCE [LARGE SCALE GENOMIC DNA]</scope>
    <source>
        <strain evidence="9 10">SNUC 2993</strain>
    </source>
</reference>
<evidence type="ECO:0000313" key="10">
    <source>
        <dbReference type="Proteomes" id="UP000240717"/>
    </source>
</evidence>
<evidence type="ECO:0000256" key="1">
    <source>
        <dbReference type="ARBA" id="ARBA00004168"/>
    </source>
</evidence>
<dbReference type="NCBIfam" id="TIGR01167">
    <property type="entry name" value="LPXTG_anchor"/>
    <property type="match status" value="1"/>
</dbReference>
<keyword evidence="7" id="KW-0812">Transmembrane</keyword>
<dbReference type="PROSITE" id="PS50847">
    <property type="entry name" value="GRAM_POS_ANCHORING"/>
    <property type="match status" value="1"/>
</dbReference>
<gene>
    <name evidence="9" type="ORF">BU085_07605</name>
</gene>
<evidence type="ECO:0000256" key="4">
    <source>
        <dbReference type="ARBA" id="ARBA00022729"/>
    </source>
</evidence>
<dbReference type="Pfam" id="PF00746">
    <property type="entry name" value="Gram_pos_anchor"/>
    <property type="match status" value="1"/>
</dbReference>
<dbReference type="Proteomes" id="UP000240717">
    <property type="component" value="Unassembled WGS sequence"/>
</dbReference>
<organism evidence="9 10">
    <name type="scientific">Staphylococcus warneri</name>
    <dbReference type="NCBI Taxonomy" id="1292"/>
    <lineage>
        <taxon>Bacteria</taxon>
        <taxon>Bacillati</taxon>
        <taxon>Bacillota</taxon>
        <taxon>Bacilli</taxon>
        <taxon>Bacillales</taxon>
        <taxon>Staphylococcaceae</taxon>
        <taxon>Staphylococcus</taxon>
    </lineage>
</organism>
<feature type="compositionally biased region" description="Low complexity" evidence="6">
    <location>
        <begin position="1"/>
        <end position="41"/>
    </location>
</feature>
<protein>
    <submittedName>
        <fullName evidence="9">Peptidase</fullName>
    </submittedName>
</protein>